<feature type="compositionally biased region" description="Basic and acidic residues" evidence="3">
    <location>
        <begin position="207"/>
        <end position="221"/>
    </location>
</feature>
<dbReference type="GO" id="GO:0005524">
    <property type="term" value="F:ATP binding"/>
    <property type="evidence" value="ECO:0007669"/>
    <property type="project" value="UniProtKB-KW"/>
</dbReference>
<dbReference type="Pfam" id="PF07714">
    <property type="entry name" value="PK_Tyr_Ser-Thr"/>
    <property type="match status" value="1"/>
</dbReference>
<dbReference type="PROSITE" id="PS50011">
    <property type="entry name" value="PROTEIN_KINASE_DOM"/>
    <property type="match status" value="1"/>
</dbReference>
<evidence type="ECO:0000259" key="4">
    <source>
        <dbReference type="PROSITE" id="PS50011"/>
    </source>
</evidence>
<reference evidence="5" key="1">
    <citation type="submission" date="2020-02" db="EMBL/GenBank/DDBJ databases">
        <authorList>
            <person name="Scholz U."/>
            <person name="Mascher M."/>
            <person name="Fiebig A."/>
        </authorList>
    </citation>
    <scope>NUCLEOTIDE SEQUENCE</scope>
</reference>
<feature type="compositionally biased region" description="Low complexity" evidence="3">
    <location>
        <begin position="308"/>
        <end position="320"/>
    </location>
</feature>
<dbReference type="GO" id="GO:0004672">
    <property type="term" value="F:protein kinase activity"/>
    <property type="evidence" value="ECO:0007669"/>
    <property type="project" value="InterPro"/>
</dbReference>
<evidence type="ECO:0000313" key="5">
    <source>
        <dbReference type="EMBL" id="CAA7393864.1"/>
    </source>
</evidence>
<sequence>MAGAGQGNPPTENVVLVAVKAEREISKTPLAWALAHVVRPGDFVTLLAVIGSHKEQRRWLWSFPKFTSDCSSGRRGGLPEDRRKCDVSASCSQMALQFHGFQDQSEVNMRIKVVVSGEAAAAGGAVAEESKRVGANWIVLDRQLKHEAKGCMEELPHCNVVLMKRSNAKVLRLNLGGAAPLHMPHQPLPAFTHVIPPPAASAMAEQPAERQRREAEEEAKLRQHRIKHSTPTSSTEEDDSMVSFLREYRASTSSSSTTTGGSSSPFVCEHNPLYEGLRSVVLNLYFSDGLSCSPHGGDSTSSGDVKRSQQSSSDPSYWSPAPNTQNGRQVYWAPNDQIYISSPVAHSIPEEPSLPLAAAKTLHEAFTESDQLFGARRIGYEHADRGRDLMYQSDGRDAVSLLRSPPPPVPPLCSICRHKAPVFGKPPRWFNFGELEEATGGFSDANFVAEGGFGWVHRGLLPDGRVVVVKTLKTLAGPKGNDEFRAEVEVLSRAQHRNVVLLLGFCVEGPRRVLVYEYVCNGSLAVHLHDDCNGPIWRVWA</sequence>
<keyword evidence="6" id="KW-1185">Reference proteome</keyword>
<name>A0A7I8K9F8_SPIIN</name>
<organism evidence="5 6">
    <name type="scientific">Spirodela intermedia</name>
    <name type="common">Intermediate duckweed</name>
    <dbReference type="NCBI Taxonomy" id="51605"/>
    <lineage>
        <taxon>Eukaryota</taxon>
        <taxon>Viridiplantae</taxon>
        <taxon>Streptophyta</taxon>
        <taxon>Embryophyta</taxon>
        <taxon>Tracheophyta</taxon>
        <taxon>Spermatophyta</taxon>
        <taxon>Magnoliopsida</taxon>
        <taxon>Liliopsida</taxon>
        <taxon>Araceae</taxon>
        <taxon>Lemnoideae</taxon>
        <taxon>Spirodela</taxon>
    </lineage>
</organism>
<feature type="domain" description="Protein kinase" evidence="4">
    <location>
        <begin position="442"/>
        <end position="541"/>
    </location>
</feature>
<protein>
    <recommendedName>
        <fullName evidence="4">Protein kinase domain-containing protein</fullName>
    </recommendedName>
</protein>
<dbReference type="InterPro" id="IPR001245">
    <property type="entry name" value="Ser-Thr/Tyr_kinase_cat_dom"/>
</dbReference>
<evidence type="ECO:0000256" key="1">
    <source>
        <dbReference type="ARBA" id="ARBA00022741"/>
    </source>
</evidence>
<dbReference type="Gene3D" id="3.30.200.20">
    <property type="entry name" value="Phosphorylase Kinase, domain 1"/>
    <property type="match status" value="1"/>
</dbReference>
<feature type="region of interest" description="Disordered" evidence="3">
    <location>
        <begin position="200"/>
        <end position="240"/>
    </location>
</feature>
<dbReference type="AlphaFoldDB" id="A0A7I8K9F8"/>
<dbReference type="SUPFAM" id="SSF56112">
    <property type="entry name" value="Protein kinase-like (PK-like)"/>
    <property type="match status" value="1"/>
</dbReference>
<evidence type="ECO:0000256" key="3">
    <source>
        <dbReference type="SAM" id="MobiDB-lite"/>
    </source>
</evidence>
<dbReference type="FunFam" id="3.30.200.20:FF:000162">
    <property type="entry name" value="Adenine nucleotide alpha hydrolase-like domain kinase"/>
    <property type="match status" value="1"/>
</dbReference>
<evidence type="ECO:0000313" key="6">
    <source>
        <dbReference type="Proteomes" id="UP000663760"/>
    </source>
</evidence>
<proteinExistence type="predicted"/>
<accession>A0A7I8K9F8</accession>
<dbReference type="InterPro" id="IPR000719">
    <property type="entry name" value="Prot_kinase_dom"/>
</dbReference>
<dbReference type="InterPro" id="IPR011009">
    <property type="entry name" value="Kinase-like_dom_sf"/>
</dbReference>
<evidence type="ECO:0000256" key="2">
    <source>
        <dbReference type="ARBA" id="ARBA00022840"/>
    </source>
</evidence>
<dbReference type="EMBL" id="LR746266">
    <property type="protein sequence ID" value="CAA7393864.1"/>
    <property type="molecule type" value="Genomic_DNA"/>
</dbReference>
<gene>
    <name evidence="5" type="ORF">SI8410_03004563</name>
</gene>
<dbReference type="OrthoDB" id="4062651at2759"/>
<dbReference type="PANTHER" id="PTHR47989:SF14">
    <property type="entry name" value="INACTIVE PROTEIN KINASE SELMODRAFT_444075"/>
    <property type="match status" value="1"/>
</dbReference>
<dbReference type="Proteomes" id="UP000663760">
    <property type="component" value="Chromosome 3"/>
</dbReference>
<dbReference type="PANTHER" id="PTHR47989">
    <property type="entry name" value="OS01G0750732 PROTEIN"/>
    <property type="match status" value="1"/>
</dbReference>
<keyword evidence="1" id="KW-0547">Nucleotide-binding</keyword>
<keyword evidence="2" id="KW-0067">ATP-binding</keyword>
<feature type="region of interest" description="Disordered" evidence="3">
    <location>
        <begin position="293"/>
        <end position="325"/>
    </location>
</feature>